<dbReference type="InterPro" id="IPR051685">
    <property type="entry name" value="Ycf3/AcsC/BcsC/TPR_MFPF"/>
</dbReference>
<dbReference type="OrthoDB" id="1416278at2"/>
<dbReference type="SUPFAM" id="SSF48452">
    <property type="entry name" value="TPR-like"/>
    <property type="match status" value="1"/>
</dbReference>
<dbReference type="STRING" id="1454201.NMS_1170"/>
<accession>W8VPR4</accession>
<proteinExistence type="predicted"/>
<dbReference type="Gene3D" id="1.25.40.10">
    <property type="entry name" value="Tetratricopeptide repeat domain"/>
    <property type="match status" value="2"/>
</dbReference>
<organism evidence="5 6">
    <name type="scientific">Nonlabens marinus S1-08</name>
    <dbReference type="NCBI Taxonomy" id="1454201"/>
    <lineage>
        <taxon>Bacteria</taxon>
        <taxon>Pseudomonadati</taxon>
        <taxon>Bacteroidota</taxon>
        <taxon>Flavobacteriia</taxon>
        <taxon>Flavobacteriales</taxon>
        <taxon>Flavobacteriaceae</taxon>
        <taxon>Nonlabens</taxon>
    </lineage>
</organism>
<dbReference type="PANTHER" id="PTHR44943">
    <property type="entry name" value="CELLULOSE SYNTHASE OPERON PROTEIN C"/>
    <property type="match status" value="1"/>
</dbReference>
<dbReference type="Pfam" id="PF14559">
    <property type="entry name" value="TPR_19"/>
    <property type="match status" value="1"/>
</dbReference>
<dbReference type="SMART" id="SM00028">
    <property type="entry name" value="TPR"/>
    <property type="match status" value="3"/>
</dbReference>
<keyword evidence="4" id="KW-0732">Signal</keyword>
<dbReference type="InterPro" id="IPR019734">
    <property type="entry name" value="TPR_rpt"/>
</dbReference>
<dbReference type="AlphaFoldDB" id="W8VPR4"/>
<reference evidence="5 6" key="1">
    <citation type="journal article" date="2014" name="Proc. Natl. Acad. Sci. U.S.A.">
        <title>Functional characterization of flavobacteria rhodopsins reveals a unique class of light-driven chloride pump in bacteria.</title>
        <authorList>
            <person name="Yoshizawa S."/>
            <person name="Kumagai Y."/>
            <person name="Kim H."/>
            <person name="Ogura Y."/>
            <person name="Hayashi T."/>
            <person name="Iwasaki W."/>
            <person name="DeLong E.F."/>
            <person name="Kogure K."/>
        </authorList>
    </citation>
    <scope>NUCLEOTIDE SEQUENCE [LARGE SCALE GENOMIC DNA]</scope>
    <source>
        <strain evidence="5 6">S1-08</strain>
    </source>
</reference>
<dbReference type="HOGENOM" id="CLU_075781_0_0_10"/>
<dbReference type="PROSITE" id="PS50005">
    <property type="entry name" value="TPR"/>
    <property type="match status" value="1"/>
</dbReference>
<evidence type="ECO:0000256" key="4">
    <source>
        <dbReference type="SAM" id="SignalP"/>
    </source>
</evidence>
<evidence type="ECO:0000313" key="5">
    <source>
        <dbReference type="EMBL" id="BAO55179.1"/>
    </source>
</evidence>
<dbReference type="InterPro" id="IPR011990">
    <property type="entry name" value="TPR-like_helical_dom_sf"/>
</dbReference>
<feature type="repeat" description="TPR" evidence="3">
    <location>
        <begin position="52"/>
        <end position="85"/>
    </location>
</feature>
<evidence type="ECO:0000256" key="2">
    <source>
        <dbReference type="ARBA" id="ARBA00022803"/>
    </source>
</evidence>
<dbReference type="Proteomes" id="UP000031760">
    <property type="component" value="Chromosome"/>
</dbReference>
<dbReference type="KEGG" id="nmf:NMS_1170"/>
<dbReference type="EMBL" id="AP014548">
    <property type="protein sequence ID" value="BAO55179.1"/>
    <property type="molecule type" value="Genomic_DNA"/>
</dbReference>
<feature type="signal peptide" evidence="4">
    <location>
        <begin position="1"/>
        <end position="18"/>
    </location>
</feature>
<gene>
    <name evidence="5" type="ORF">NMS_1170</name>
</gene>
<evidence type="ECO:0000313" key="6">
    <source>
        <dbReference type="Proteomes" id="UP000031760"/>
    </source>
</evidence>
<keyword evidence="2 3" id="KW-0802">TPR repeat</keyword>
<name>W8VPR4_9FLAO</name>
<evidence type="ECO:0000256" key="1">
    <source>
        <dbReference type="ARBA" id="ARBA00022737"/>
    </source>
</evidence>
<sequence>MKKLILILALIICSGVNAQSAFAKAEQLYQQGNYKAAIPIYKELLQADANNPKLLRATGQTYGKLEAFEEATAVYKRLLKTDEQNADYHFFYGGAMGMWAKNTSKFKALGLLDDVKFHLKKAAELDSKHIEVRHALVQLYTELPGIIGGSLSTARDYAGQLQRISPVDGYLATGYIEEYDKEYQDAESAYKKAIKVGGSTTTYLKLANLYATKMDREADAVRILKDAYKVNKDPKLLAELKKLDS</sequence>
<keyword evidence="6" id="KW-1185">Reference proteome</keyword>
<dbReference type="PANTHER" id="PTHR44943:SF8">
    <property type="entry name" value="TPR REPEAT-CONTAINING PROTEIN MJ0263"/>
    <property type="match status" value="1"/>
</dbReference>
<protein>
    <submittedName>
        <fullName evidence="5">TPR repeat</fullName>
    </submittedName>
</protein>
<dbReference type="RefSeq" id="WP_041495831.1">
    <property type="nucleotide sequence ID" value="NZ_AP014548.1"/>
</dbReference>
<feature type="chain" id="PRO_5004913914" evidence="4">
    <location>
        <begin position="19"/>
        <end position="245"/>
    </location>
</feature>
<keyword evidence="1" id="KW-0677">Repeat</keyword>
<evidence type="ECO:0000256" key="3">
    <source>
        <dbReference type="PROSITE-ProRule" id="PRU00339"/>
    </source>
</evidence>